<feature type="domain" description="RDD" evidence="7">
    <location>
        <begin position="13"/>
        <end position="180"/>
    </location>
</feature>
<evidence type="ECO:0000313" key="9">
    <source>
        <dbReference type="Proteomes" id="UP000240042"/>
    </source>
</evidence>
<evidence type="ECO:0000256" key="4">
    <source>
        <dbReference type="ARBA" id="ARBA00022989"/>
    </source>
</evidence>
<dbReference type="PANTHER" id="PTHR36115:SF4">
    <property type="entry name" value="MEMBRANE PROTEIN"/>
    <property type="match status" value="1"/>
</dbReference>
<dbReference type="Pfam" id="PF06271">
    <property type="entry name" value="RDD"/>
    <property type="match status" value="1"/>
</dbReference>
<dbReference type="GO" id="GO:0005886">
    <property type="term" value="C:plasma membrane"/>
    <property type="evidence" value="ECO:0007669"/>
    <property type="project" value="UniProtKB-SubCell"/>
</dbReference>
<evidence type="ECO:0000256" key="5">
    <source>
        <dbReference type="ARBA" id="ARBA00023136"/>
    </source>
</evidence>
<dbReference type="PANTHER" id="PTHR36115">
    <property type="entry name" value="PROLINE-RICH ANTIGEN HOMOLOG-RELATED"/>
    <property type="match status" value="1"/>
</dbReference>
<keyword evidence="3 6" id="KW-0812">Transmembrane</keyword>
<dbReference type="OrthoDB" id="5358104at2"/>
<dbReference type="InterPro" id="IPR051791">
    <property type="entry name" value="Pra-immunoreactive"/>
</dbReference>
<dbReference type="InterPro" id="IPR010432">
    <property type="entry name" value="RDD"/>
</dbReference>
<feature type="transmembrane region" description="Helical" evidence="6">
    <location>
        <begin position="95"/>
        <end position="116"/>
    </location>
</feature>
<proteinExistence type="predicted"/>
<comment type="subcellular location">
    <subcellularLocation>
        <location evidence="1">Cell membrane</location>
        <topology evidence="1">Multi-pass membrane protein</topology>
    </subcellularLocation>
</comment>
<evidence type="ECO:0000313" key="8">
    <source>
        <dbReference type="EMBL" id="SFB71557.1"/>
    </source>
</evidence>
<protein>
    <submittedName>
        <fullName evidence="8">RDD family protein</fullName>
    </submittedName>
</protein>
<name>A0A1I1D9R7_BREAD</name>
<dbReference type="STRING" id="34097.SAMN02745150_00435"/>
<evidence type="ECO:0000256" key="2">
    <source>
        <dbReference type="ARBA" id="ARBA00022475"/>
    </source>
</evidence>
<dbReference type="RefSeq" id="WP_092318010.1">
    <property type="nucleotide sequence ID" value="NZ_FOKY01000001.1"/>
</dbReference>
<accession>A0A1I1D9R7</accession>
<evidence type="ECO:0000256" key="6">
    <source>
        <dbReference type="SAM" id="Phobius"/>
    </source>
</evidence>
<sequence length="209" mass="24350">MKTEFYPQILSLAPAWKRLIAYLVDLTFLHILVIFLIISTYGREFSLVFNYIEQHGAMEYIIKEGLFKDKLEIIQASPVAVQNMLYLQHYIFTQYFYLVFVFYNVVSIIYYALFWMGTGQTLGAKLLNIKVISVNGEPIFLASSIMRSLGLKIIEMCYGIPALFMINPIYKQYFHDKISNSVVIENKDWQNIIFEKPENGKAAENIENH</sequence>
<keyword evidence="9" id="KW-1185">Reference proteome</keyword>
<keyword evidence="4 6" id="KW-1133">Transmembrane helix</keyword>
<keyword evidence="2" id="KW-1003">Cell membrane</keyword>
<evidence type="ECO:0000256" key="1">
    <source>
        <dbReference type="ARBA" id="ARBA00004651"/>
    </source>
</evidence>
<dbReference type="EMBL" id="FOKY01000001">
    <property type="protein sequence ID" value="SFB71557.1"/>
    <property type="molecule type" value="Genomic_DNA"/>
</dbReference>
<feature type="transmembrane region" description="Helical" evidence="6">
    <location>
        <begin position="20"/>
        <end position="41"/>
    </location>
</feature>
<evidence type="ECO:0000259" key="7">
    <source>
        <dbReference type="Pfam" id="PF06271"/>
    </source>
</evidence>
<evidence type="ECO:0000256" key="3">
    <source>
        <dbReference type="ARBA" id="ARBA00022692"/>
    </source>
</evidence>
<dbReference type="Proteomes" id="UP000240042">
    <property type="component" value="Unassembled WGS sequence"/>
</dbReference>
<gene>
    <name evidence="8" type="ORF">SAMN02745150_00435</name>
</gene>
<reference evidence="9" key="1">
    <citation type="submission" date="2016-10" db="EMBL/GenBank/DDBJ databases">
        <authorList>
            <person name="Varghese N."/>
            <person name="Submissions S."/>
        </authorList>
    </citation>
    <scope>NUCLEOTIDE SEQUENCE [LARGE SCALE GENOMIC DNA]</scope>
    <source>
        <strain evidence="9">ATCC 43811</strain>
    </source>
</reference>
<organism evidence="8 9">
    <name type="scientific">Brevinema andersonii</name>
    <dbReference type="NCBI Taxonomy" id="34097"/>
    <lineage>
        <taxon>Bacteria</taxon>
        <taxon>Pseudomonadati</taxon>
        <taxon>Spirochaetota</taxon>
        <taxon>Spirochaetia</taxon>
        <taxon>Brevinematales</taxon>
        <taxon>Brevinemataceae</taxon>
        <taxon>Brevinema</taxon>
    </lineage>
</organism>
<keyword evidence="5 6" id="KW-0472">Membrane</keyword>
<dbReference type="AlphaFoldDB" id="A0A1I1D9R7"/>